<keyword evidence="3" id="KW-1185">Reference proteome</keyword>
<dbReference type="InterPro" id="IPR006170">
    <property type="entry name" value="PBP/GOBP"/>
</dbReference>
<keyword evidence="1" id="KW-0732">Signal</keyword>
<sequence length="229" mass="25960">MVFKGEVWFLLVITILTLGINGDPPKGIPKGFEIPKGVDTNINNWMKKDSIDPKLVETFKFGDGVKETDENGELTCIHFLKKMAVKGLPALNECMKDMQLTIGKLKKKLKDVLPCIVKCIGKKLNILKEDGLFNFDYAKNLLNDNVPKRFMEFIWKIWDACLEYVKKLKPNDPTCKTYRPIIKCAVDAAFKVAAEAMKLCPDIPDVFKNTAKSYVKSKGQQRELRGVID</sequence>
<dbReference type="EMBL" id="CAJVCH010156584">
    <property type="protein sequence ID" value="CAG7727993.1"/>
    <property type="molecule type" value="Genomic_DNA"/>
</dbReference>
<gene>
    <name evidence="2" type="ORF">AFUS01_LOCUS16805</name>
</gene>
<dbReference type="Proteomes" id="UP000708208">
    <property type="component" value="Unassembled WGS sequence"/>
</dbReference>
<dbReference type="OrthoDB" id="8014875at2759"/>
<dbReference type="AlphaFoldDB" id="A0A8J2K1S1"/>
<protein>
    <submittedName>
        <fullName evidence="2">Uncharacterized protein</fullName>
    </submittedName>
</protein>
<organism evidence="2 3">
    <name type="scientific">Allacma fusca</name>
    <dbReference type="NCBI Taxonomy" id="39272"/>
    <lineage>
        <taxon>Eukaryota</taxon>
        <taxon>Metazoa</taxon>
        <taxon>Ecdysozoa</taxon>
        <taxon>Arthropoda</taxon>
        <taxon>Hexapoda</taxon>
        <taxon>Collembola</taxon>
        <taxon>Symphypleona</taxon>
        <taxon>Sminthuridae</taxon>
        <taxon>Allacma</taxon>
    </lineage>
</organism>
<evidence type="ECO:0000313" key="2">
    <source>
        <dbReference type="EMBL" id="CAG7727993.1"/>
    </source>
</evidence>
<name>A0A8J2K1S1_9HEXA</name>
<feature type="signal peptide" evidence="1">
    <location>
        <begin position="1"/>
        <end position="22"/>
    </location>
</feature>
<dbReference type="GO" id="GO:0005549">
    <property type="term" value="F:odorant binding"/>
    <property type="evidence" value="ECO:0007669"/>
    <property type="project" value="InterPro"/>
</dbReference>
<evidence type="ECO:0000256" key="1">
    <source>
        <dbReference type="SAM" id="SignalP"/>
    </source>
</evidence>
<evidence type="ECO:0000313" key="3">
    <source>
        <dbReference type="Proteomes" id="UP000708208"/>
    </source>
</evidence>
<comment type="caution">
    <text evidence="2">The sequence shown here is derived from an EMBL/GenBank/DDBJ whole genome shotgun (WGS) entry which is preliminary data.</text>
</comment>
<accession>A0A8J2K1S1</accession>
<reference evidence="2" key="1">
    <citation type="submission" date="2021-06" db="EMBL/GenBank/DDBJ databases">
        <authorList>
            <person name="Hodson N. C."/>
            <person name="Mongue J. A."/>
            <person name="Jaron S. K."/>
        </authorList>
    </citation>
    <scope>NUCLEOTIDE SEQUENCE</scope>
</reference>
<feature type="chain" id="PRO_5035282713" evidence="1">
    <location>
        <begin position="23"/>
        <end position="229"/>
    </location>
</feature>
<proteinExistence type="predicted"/>
<dbReference type="Pfam" id="PF01395">
    <property type="entry name" value="PBP_GOBP"/>
    <property type="match status" value="1"/>
</dbReference>